<keyword evidence="1" id="KW-0472">Membrane</keyword>
<feature type="transmembrane region" description="Helical" evidence="1">
    <location>
        <begin position="35"/>
        <end position="55"/>
    </location>
</feature>
<protein>
    <submittedName>
        <fullName evidence="2">Uncharacterized protein</fullName>
    </submittedName>
</protein>
<gene>
    <name evidence="2" type="ORF">V1478_018066</name>
</gene>
<name>A0ABD1ZW00_VESSQ</name>
<evidence type="ECO:0000313" key="2">
    <source>
        <dbReference type="EMBL" id="KAL2712543.1"/>
    </source>
</evidence>
<evidence type="ECO:0000256" key="1">
    <source>
        <dbReference type="SAM" id="Phobius"/>
    </source>
</evidence>
<accession>A0ABD1ZW00</accession>
<evidence type="ECO:0000313" key="3">
    <source>
        <dbReference type="Proteomes" id="UP001607302"/>
    </source>
</evidence>
<keyword evidence="3" id="KW-1185">Reference proteome</keyword>
<organism evidence="2 3">
    <name type="scientific">Vespula squamosa</name>
    <name type="common">Southern yellow jacket</name>
    <name type="synonym">Wasp</name>
    <dbReference type="NCBI Taxonomy" id="30214"/>
    <lineage>
        <taxon>Eukaryota</taxon>
        <taxon>Metazoa</taxon>
        <taxon>Ecdysozoa</taxon>
        <taxon>Arthropoda</taxon>
        <taxon>Hexapoda</taxon>
        <taxon>Insecta</taxon>
        <taxon>Pterygota</taxon>
        <taxon>Neoptera</taxon>
        <taxon>Endopterygota</taxon>
        <taxon>Hymenoptera</taxon>
        <taxon>Apocrita</taxon>
        <taxon>Aculeata</taxon>
        <taxon>Vespoidea</taxon>
        <taxon>Vespidae</taxon>
        <taxon>Vespinae</taxon>
        <taxon>Vespula</taxon>
    </lineage>
</organism>
<proteinExistence type="predicted"/>
<dbReference type="Proteomes" id="UP001607302">
    <property type="component" value="Unassembled WGS sequence"/>
</dbReference>
<dbReference type="EMBL" id="JAUDFV010000166">
    <property type="protein sequence ID" value="KAL2712543.1"/>
    <property type="molecule type" value="Genomic_DNA"/>
</dbReference>
<keyword evidence="1" id="KW-1133">Transmembrane helix</keyword>
<keyword evidence="1" id="KW-0812">Transmembrane</keyword>
<sequence length="95" mass="10740">MFHVNNTQVLHSQKVGIYLDTSLLLITRSVISTKVMIILNLSIIIGYMVLFNLLFAKASTVDEVKLEGLVSNFLYLPKINEEVCYEIGNDTNLFT</sequence>
<comment type="caution">
    <text evidence="2">The sequence shown here is derived from an EMBL/GenBank/DDBJ whole genome shotgun (WGS) entry which is preliminary data.</text>
</comment>
<reference evidence="2 3" key="1">
    <citation type="journal article" date="2024" name="Ann. Entomol. Soc. Am.">
        <title>Genomic analyses of the southern and eastern yellowjacket wasps (Hymenoptera: Vespidae) reveal evolutionary signatures of social life.</title>
        <authorList>
            <person name="Catto M.A."/>
            <person name="Caine P.B."/>
            <person name="Orr S.E."/>
            <person name="Hunt B.G."/>
            <person name="Goodisman M.A.D."/>
        </authorList>
    </citation>
    <scope>NUCLEOTIDE SEQUENCE [LARGE SCALE GENOMIC DNA]</scope>
    <source>
        <strain evidence="2">233</strain>
        <tissue evidence="2">Head and thorax</tissue>
    </source>
</reference>
<dbReference type="AlphaFoldDB" id="A0ABD1ZW00"/>